<evidence type="ECO:0000313" key="2">
    <source>
        <dbReference type="EMBL" id="CUG93128.1"/>
    </source>
</evidence>
<accession>A0A0S4JS74</accession>
<reference evidence="3" key="1">
    <citation type="submission" date="2015-09" db="EMBL/GenBank/DDBJ databases">
        <authorList>
            <consortium name="Pathogen Informatics"/>
        </authorList>
    </citation>
    <scope>NUCLEOTIDE SEQUENCE [LARGE SCALE GENOMIC DNA]</scope>
    <source>
        <strain evidence="3">Lake Konstanz</strain>
    </source>
</reference>
<sequence>MERPPMSALSSFNGQEIDHTNGVRCCSPSPAAAAATSTTPSNGMTCSTDAPLHIVPPSIEFHPMDDYDVMPPKSHQLHAPTTLQVLISPVRHSSSSVATFHDPLWTPHSS</sequence>
<dbReference type="VEuPathDB" id="TriTrypDB:BSAL_40895"/>
<dbReference type="EMBL" id="CYKH01002120">
    <property type="protein sequence ID" value="CUG93128.1"/>
    <property type="molecule type" value="Genomic_DNA"/>
</dbReference>
<gene>
    <name evidence="2" type="ORF">BSAL_40895</name>
</gene>
<proteinExistence type="predicted"/>
<feature type="compositionally biased region" description="Low complexity" evidence="1">
    <location>
        <begin position="27"/>
        <end position="41"/>
    </location>
</feature>
<protein>
    <submittedName>
        <fullName evidence="2">Uncharacterized protein</fullName>
    </submittedName>
</protein>
<dbReference type="AlphaFoldDB" id="A0A0S4JS74"/>
<organism evidence="2 3">
    <name type="scientific">Bodo saltans</name>
    <name type="common">Flagellated protozoan</name>
    <dbReference type="NCBI Taxonomy" id="75058"/>
    <lineage>
        <taxon>Eukaryota</taxon>
        <taxon>Discoba</taxon>
        <taxon>Euglenozoa</taxon>
        <taxon>Kinetoplastea</taxon>
        <taxon>Metakinetoplastina</taxon>
        <taxon>Eubodonida</taxon>
        <taxon>Bodonidae</taxon>
        <taxon>Bodo</taxon>
    </lineage>
</organism>
<feature type="non-terminal residue" evidence="2">
    <location>
        <position position="110"/>
    </location>
</feature>
<dbReference type="Proteomes" id="UP000051952">
    <property type="component" value="Unassembled WGS sequence"/>
</dbReference>
<feature type="region of interest" description="Disordered" evidence="1">
    <location>
        <begin position="1"/>
        <end position="43"/>
    </location>
</feature>
<name>A0A0S4JS74_BODSA</name>
<evidence type="ECO:0000256" key="1">
    <source>
        <dbReference type="SAM" id="MobiDB-lite"/>
    </source>
</evidence>
<keyword evidence="3" id="KW-1185">Reference proteome</keyword>
<evidence type="ECO:0000313" key="3">
    <source>
        <dbReference type="Proteomes" id="UP000051952"/>
    </source>
</evidence>